<dbReference type="SUPFAM" id="SSF51261">
    <property type="entry name" value="Duplicated hybrid motif"/>
    <property type="match status" value="1"/>
</dbReference>
<keyword evidence="4" id="KW-1185">Reference proteome</keyword>
<dbReference type="PANTHER" id="PTHR21666:SF270">
    <property type="entry name" value="MUREIN HYDROLASE ACTIVATOR ENVC"/>
    <property type="match status" value="1"/>
</dbReference>
<organism evidence="3 4">
    <name type="scientific">Marisediminicola antarctica</name>
    <dbReference type="NCBI Taxonomy" id="674079"/>
    <lineage>
        <taxon>Bacteria</taxon>
        <taxon>Bacillati</taxon>
        <taxon>Actinomycetota</taxon>
        <taxon>Actinomycetes</taxon>
        <taxon>Micrococcales</taxon>
        <taxon>Microbacteriaceae</taxon>
        <taxon>Marisediminicola</taxon>
    </lineage>
</organism>
<dbReference type="EMBL" id="CP017146">
    <property type="protein sequence ID" value="QHO68887.1"/>
    <property type="molecule type" value="Genomic_DNA"/>
</dbReference>
<dbReference type="GO" id="GO:0004222">
    <property type="term" value="F:metalloendopeptidase activity"/>
    <property type="evidence" value="ECO:0007669"/>
    <property type="project" value="TreeGrafter"/>
</dbReference>
<gene>
    <name evidence="3" type="ORF">BHD05_03760</name>
</gene>
<feature type="domain" description="M23ase beta-sheet core" evidence="2">
    <location>
        <begin position="349"/>
        <end position="445"/>
    </location>
</feature>
<proteinExistence type="predicted"/>
<dbReference type="Pfam" id="PF01551">
    <property type="entry name" value="Peptidase_M23"/>
    <property type="match status" value="1"/>
</dbReference>
<dbReference type="InterPro" id="IPR016047">
    <property type="entry name" value="M23ase_b-sheet_dom"/>
</dbReference>
<dbReference type="InterPro" id="IPR050570">
    <property type="entry name" value="Cell_wall_metabolism_enzyme"/>
</dbReference>
<feature type="coiled-coil region" evidence="1">
    <location>
        <begin position="195"/>
        <end position="254"/>
    </location>
</feature>
<dbReference type="PANTHER" id="PTHR21666">
    <property type="entry name" value="PEPTIDASE-RELATED"/>
    <property type="match status" value="1"/>
</dbReference>
<accession>A0A7L5AFD8</accession>
<evidence type="ECO:0000313" key="4">
    <source>
        <dbReference type="Proteomes" id="UP000464507"/>
    </source>
</evidence>
<evidence type="ECO:0000313" key="3">
    <source>
        <dbReference type="EMBL" id="QHO68887.1"/>
    </source>
</evidence>
<evidence type="ECO:0000259" key="2">
    <source>
        <dbReference type="Pfam" id="PF01551"/>
    </source>
</evidence>
<name>A0A7L5AFD8_9MICO</name>
<dbReference type="Proteomes" id="UP000464507">
    <property type="component" value="Chromosome"/>
</dbReference>
<sequence>MKNAEHRRGATGSHVRVRPPMSARVRLLSVIAAIAIATTAGISGNASEPAFAIDYPTWADVENARNNEAAKQAEVARIEAVLQQLATQVEETKAAEKARGEDYQEAQQAFDEAKYKADQLQLQADEAQLTAGESKLRAGQLAARLARSGGGDVSASLFFDGASAADLLSQLGMASKITDQSAGIYQKAIEDQNTAQSLTDQANVAKDALQDLADAAEAALQAATEAADAAAAALAEQQENEAVLRAQLSVLEENRAATEADYQAGVRAREAEAKRVEAARQAAVAAARAAAAAEAAAAAAASAGAGAAAAPAAAGGSPSPSGSWVRPSSGYVSSSYGFRVNPYSGVYAFHAGTDVGAGCGYPIYAASSGTVTYSGWSGGYGNYVSINHGGGLSTAYAHIANGGLLVSRGQSVGAGQLIALVGSTGGSTGCHLHYEVRRGGATVDPVQFMRAQGVSF</sequence>
<dbReference type="AlphaFoldDB" id="A0A7L5AFD8"/>
<keyword evidence="1" id="KW-0175">Coiled coil</keyword>
<dbReference type="CDD" id="cd12797">
    <property type="entry name" value="M23_peptidase"/>
    <property type="match status" value="1"/>
</dbReference>
<dbReference type="KEGG" id="mant:BHD05_03760"/>
<protein>
    <recommendedName>
        <fullName evidence="2">M23ase beta-sheet core domain-containing protein</fullName>
    </recommendedName>
</protein>
<dbReference type="InterPro" id="IPR011055">
    <property type="entry name" value="Dup_hybrid_motif"/>
</dbReference>
<feature type="coiled-coil region" evidence="1">
    <location>
        <begin position="61"/>
        <end position="130"/>
    </location>
</feature>
<dbReference type="Gene3D" id="2.70.70.10">
    <property type="entry name" value="Glucose Permease (Domain IIA)"/>
    <property type="match status" value="1"/>
</dbReference>
<reference evidence="3 4" key="1">
    <citation type="submission" date="2016-09" db="EMBL/GenBank/DDBJ databases">
        <title>Complete genome sequence of microbes from the polar regions.</title>
        <authorList>
            <person name="Liao L."/>
            <person name="Chen B."/>
        </authorList>
    </citation>
    <scope>NUCLEOTIDE SEQUENCE [LARGE SCALE GENOMIC DNA]</scope>
    <source>
        <strain evidence="3 4">ZS314</strain>
    </source>
</reference>
<evidence type="ECO:0000256" key="1">
    <source>
        <dbReference type="SAM" id="Coils"/>
    </source>
</evidence>